<dbReference type="InterPro" id="IPR051010">
    <property type="entry name" value="BCAA_transport"/>
</dbReference>
<dbReference type="Gene3D" id="3.40.50.2300">
    <property type="match status" value="2"/>
</dbReference>
<evidence type="ECO:0000256" key="4">
    <source>
        <dbReference type="ARBA" id="ARBA00022729"/>
    </source>
</evidence>
<keyword evidence="3" id="KW-0812">Transmembrane</keyword>
<dbReference type="GO" id="GO:0004930">
    <property type="term" value="F:G protein-coupled receptor activity"/>
    <property type="evidence" value="ECO:0007669"/>
    <property type="project" value="InterPro"/>
</dbReference>
<dbReference type="PANTHER" id="PTHR30483:SF6">
    <property type="entry name" value="PERIPLASMIC BINDING PROTEIN OF ABC TRANSPORTER FOR NATURAL AMINO ACIDS"/>
    <property type="match status" value="1"/>
</dbReference>
<evidence type="ECO:0000259" key="10">
    <source>
        <dbReference type="Pfam" id="PF13458"/>
    </source>
</evidence>
<dbReference type="CDD" id="cd06346">
    <property type="entry name" value="PBP1_ABC_ligand_binding-like"/>
    <property type="match status" value="1"/>
</dbReference>
<keyword evidence="8" id="KW-0325">Glycoprotein</keyword>
<organism evidence="11 12">
    <name type="scientific">Natronocella acetinitrilica</name>
    <dbReference type="NCBI Taxonomy" id="414046"/>
    <lineage>
        <taxon>Bacteria</taxon>
        <taxon>Pseudomonadati</taxon>
        <taxon>Pseudomonadota</taxon>
        <taxon>Gammaproteobacteria</taxon>
        <taxon>Chromatiales</taxon>
        <taxon>Ectothiorhodospiraceae</taxon>
        <taxon>Natronocella</taxon>
    </lineage>
</organism>
<dbReference type="GO" id="GO:0016020">
    <property type="term" value="C:membrane"/>
    <property type="evidence" value="ECO:0007669"/>
    <property type="project" value="UniProtKB-SubCell"/>
</dbReference>
<evidence type="ECO:0000313" key="12">
    <source>
        <dbReference type="Proteomes" id="UP001205843"/>
    </source>
</evidence>
<comment type="caution">
    <text evidence="11">The sequence shown here is derived from an EMBL/GenBank/DDBJ whole genome shotgun (WGS) entry which is preliminary data.</text>
</comment>
<dbReference type="InterPro" id="IPR028082">
    <property type="entry name" value="Peripla_BP_I"/>
</dbReference>
<dbReference type="AlphaFoldDB" id="A0AAE3G0V9"/>
<feature type="domain" description="Leucine-binding protein" evidence="10">
    <location>
        <begin position="27"/>
        <end position="337"/>
    </location>
</feature>
<dbReference type="SUPFAM" id="SSF53822">
    <property type="entry name" value="Periplasmic binding protein-like I"/>
    <property type="match status" value="1"/>
</dbReference>
<protein>
    <submittedName>
        <fullName evidence="11">ABC-type branched-subunit amino acid transport system substrate-binding protein</fullName>
    </submittedName>
</protein>
<keyword evidence="5" id="KW-1133">Transmembrane helix</keyword>
<gene>
    <name evidence="11" type="ORF">J2T57_000547</name>
</gene>
<comment type="subcellular location">
    <subcellularLocation>
        <location evidence="1">Membrane</location>
        <topology evidence="1">Multi-pass membrane protein</topology>
    </subcellularLocation>
</comment>
<keyword evidence="4 9" id="KW-0732">Signal</keyword>
<evidence type="ECO:0000256" key="7">
    <source>
        <dbReference type="ARBA" id="ARBA00023170"/>
    </source>
</evidence>
<accession>A0AAE3G0V9</accession>
<reference evidence="11" key="1">
    <citation type="submission" date="2022-03" db="EMBL/GenBank/DDBJ databases">
        <title>Genomic Encyclopedia of Type Strains, Phase III (KMG-III): the genomes of soil and plant-associated and newly described type strains.</title>
        <authorList>
            <person name="Whitman W."/>
        </authorList>
    </citation>
    <scope>NUCLEOTIDE SEQUENCE</scope>
    <source>
        <strain evidence="11">ANL 6-2</strain>
    </source>
</reference>
<sequence>MLRTARTFGVAAALTVAVSGVAMADGLRIGALVPTTGDLQVYGETSLNGIRLAVDEINAAGGVLGENIRLRSGDTQTSPQAGVDAAQRLATIEGVHAFVGALASGVTIPVAQSVSRQEGLAQISGASTSPVITDLDDDDFLFRTVPSDAFQGVALAQIARDEGFESLAVLYINNDYGLGLAEAFSEAFEAQGGTIANSASYEPGQSSYRGELRRVGRGGTEGLVLIGYPENGQTIVRQALEGGFFERFVFTDGLRSPEMISAIGAEFMDGTIGSAPRALDDNPGAQHFRDAYREQHGEVPPQPFMDSAYDAVYLIALAAQRAGTTDRVAIRDNLRAVAGPPGERVYPGEWRRALELLEAGEEINYEGASGSVDFDENGDVPGTFAHWRVENGEIVDVRVFAPEE</sequence>
<comment type="similarity">
    <text evidence="2">Belongs to the leucine-binding protein family.</text>
</comment>
<proteinExistence type="inferred from homology"/>
<evidence type="ECO:0000256" key="1">
    <source>
        <dbReference type="ARBA" id="ARBA00004141"/>
    </source>
</evidence>
<evidence type="ECO:0000256" key="3">
    <source>
        <dbReference type="ARBA" id="ARBA00022692"/>
    </source>
</evidence>
<dbReference type="PANTHER" id="PTHR30483">
    <property type="entry name" value="LEUCINE-SPECIFIC-BINDING PROTEIN"/>
    <property type="match status" value="1"/>
</dbReference>
<dbReference type="Proteomes" id="UP001205843">
    <property type="component" value="Unassembled WGS sequence"/>
</dbReference>
<name>A0AAE3G0V9_9GAMM</name>
<keyword evidence="6" id="KW-0472">Membrane</keyword>
<dbReference type="EMBL" id="JALJXV010000001">
    <property type="protein sequence ID" value="MCP1673455.1"/>
    <property type="molecule type" value="Genomic_DNA"/>
</dbReference>
<dbReference type="Pfam" id="PF13458">
    <property type="entry name" value="Peripla_BP_6"/>
    <property type="match status" value="1"/>
</dbReference>
<feature type="signal peptide" evidence="9">
    <location>
        <begin position="1"/>
        <end position="24"/>
    </location>
</feature>
<evidence type="ECO:0000313" key="11">
    <source>
        <dbReference type="EMBL" id="MCP1673455.1"/>
    </source>
</evidence>
<dbReference type="PRINTS" id="PR00248">
    <property type="entry name" value="GPCRMGR"/>
</dbReference>
<keyword evidence="7" id="KW-0675">Receptor</keyword>
<evidence type="ECO:0000256" key="9">
    <source>
        <dbReference type="SAM" id="SignalP"/>
    </source>
</evidence>
<dbReference type="InterPro" id="IPR000337">
    <property type="entry name" value="GPCR_3"/>
</dbReference>
<dbReference type="InterPro" id="IPR028081">
    <property type="entry name" value="Leu-bd"/>
</dbReference>
<dbReference type="RefSeq" id="WP_253473833.1">
    <property type="nucleotide sequence ID" value="NZ_JALJXV010000001.1"/>
</dbReference>
<feature type="chain" id="PRO_5042115214" evidence="9">
    <location>
        <begin position="25"/>
        <end position="404"/>
    </location>
</feature>
<evidence type="ECO:0000256" key="8">
    <source>
        <dbReference type="ARBA" id="ARBA00023180"/>
    </source>
</evidence>
<evidence type="ECO:0000256" key="6">
    <source>
        <dbReference type="ARBA" id="ARBA00023136"/>
    </source>
</evidence>
<evidence type="ECO:0000256" key="5">
    <source>
        <dbReference type="ARBA" id="ARBA00022989"/>
    </source>
</evidence>
<keyword evidence="12" id="KW-1185">Reference proteome</keyword>
<evidence type="ECO:0000256" key="2">
    <source>
        <dbReference type="ARBA" id="ARBA00010062"/>
    </source>
</evidence>